<dbReference type="SUPFAM" id="SSF53474">
    <property type="entry name" value="alpha/beta-Hydrolases"/>
    <property type="match status" value="1"/>
</dbReference>
<evidence type="ECO:0000313" key="5">
    <source>
        <dbReference type="Proteomes" id="UP000673975"/>
    </source>
</evidence>
<dbReference type="Proteomes" id="UP000673975">
    <property type="component" value="Unassembled WGS sequence"/>
</dbReference>
<evidence type="ECO:0000256" key="1">
    <source>
        <dbReference type="ARBA" id="ARBA00022801"/>
    </source>
</evidence>
<proteinExistence type="predicted"/>
<keyword evidence="1" id="KW-0378">Hydrolase</keyword>
<organism evidence="4 5">
    <name type="scientific">Natronogracilivirga saccharolytica</name>
    <dbReference type="NCBI Taxonomy" id="2812953"/>
    <lineage>
        <taxon>Bacteria</taxon>
        <taxon>Pseudomonadati</taxon>
        <taxon>Balneolota</taxon>
        <taxon>Balneolia</taxon>
        <taxon>Balneolales</taxon>
        <taxon>Cyclonatronaceae</taxon>
        <taxon>Natronogracilivirga</taxon>
    </lineage>
</organism>
<dbReference type="Gene3D" id="3.40.50.1820">
    <property type="entry name" value="alpha/beta hydrolase"/>
    <property type="match status" value="1"/>
</dbReference>
<dbReference type="EMBL" id="JAFIDN010000005">
    <property type="protein sequence ID" value="MBP3192572.1"/>
    <property type="molecule type" value="Genomic_DNA"/>
</dbReference>
<dbReference type="RefSeq" id="WP_210511472.1">
    <property type="nucleotide sequence ID" value="NZ_JAFIDN010000005.1"/>
</dbReference>
<comment type="caution">
    <text evidence="4">The sequence shown here is derived from an EMBL/GenBank/DDBJ whole genome shotgun (WGS) entry which is preliminary data.</text>
</comment>
<protein>
    <submittedName>
        <fullName evidence="4">S9 family peptidase</fullName>
    </submittedName>
</protein>
<dbReference type="PANTHER" id="PTHR42776">
    <property type="entry name" value="SERINE PEPTIDASE S9 FAMILY MEMBER"/>
    <property type="match status" value="1"/>
</dbReference>
<dbReference type="GO" id="GO:0006508">
    <property type="term" value="P:proteolysis"/>
    <property type="evidence" value="ECO:0007669"/>
    <property type="project" value="InterPro"/>
</dbReference>
<dbReference type="InterPro" id="IPR011042">
    <property type="entry name" value="6-blade_b-propeller_TolB-like"/>
</dbReference>
<name>A0A8J7UVH9_9BACT</name>
<dbReference type="Pfam" id="PF00326">
    <property type="entry name" value="Peptidase_S9"/>
    <property type="match status" value="1"/>
</dbReference>
<sequence length="687" mass="76955">MNFKSLLLNFHRKALIATAIGTFLAFYSVPAAAEGITPQQLAEIKQIGTVVVSEDAGYVAYTKVIQHDPVEKNEPNDLELYLLELETGESRMVELASRPGNLQARSGHNTFSFTTRGSEDDAVSLYELDPETAQITRLYHHDRGVMSYSWSPCGNRFSLVTREDLGIPDNPLPYEPTVYEEYLPNREAYIVDLTADEDEAQRIEVDGSVYLMEWSPDGEKLAISETPTPHIDDFYMFQQVKVVDASDGSVINEIKNEGKLGQITWSPDGEQLALRAGHNLHDPIDGRVMVVSSEGGVPENIYHEFEGKLEQISWSDDGRIRFIASESTKRSFGAINPDGSGFERKVDTDGPILNAFSYADDGTVVFRAETSEHPNEVFVMEPGGSPERLTVSNDWLEDVPMGRQVVISHDARDGRNIEGLLIYPVEEDGGPYPTIVMVHGGPEAHYSDGWLTGYSLPGQVAADRGFAVFYPNYRGSTGRGHEFITSSQADLAGAEFDDIVDGVDYLIEQGIADEDRIGVTGGSYGGYATAWMSTRYSHRFAAGVMFVGISNNLSKWGTSDIPEELYLVHSRKRIWDDWQGNLERSPIYHVDNSQTPLLIMHGEEDTRVHPGQSLELYRHIKVRKPEVPVRLVWYPDEGHGNTRSTSRFDYNLRMLQWFETYLLEDDPEMPGFHLDFEELGVELPAEE</sequence>
<feature type="signal peptide" evidence="2">
    <location>
        <begin position="1"/>
        <end position="33"/>
    </location>
</feature>
<dbReference type="AlphaFoldDB" id="A0A8J7UVH9"/>
<dbReference type="InterPro" id="IPR029058">
    <property type="entry name" value="AB_hydrolase_fold"/>
</dbReference>
<keyword evidence="5" id="KW-1185">Reference proteome</keyword>
<evidence type="ECO:0000256" key="2">
    <source>
        <dbReference type="SAM" id="SignalP"/>
    </source>
</evidence>
<dbReference type="GO" id="GO:0004252">
    <property type="term" value="F:serine-type endopeptidase activity"/>
    <property type="evidence" value="ECO:0007669"/>
    <property type="project" value="TreeGrafter"/>
</dbReference>
<dbReference type="InterPro" id="IPR001375">
    <property type="entry name" value="Peptidase_S9_cat"/>
</dbReference>
<keyword evidence="2" id="KW-0732">Signal</keyword>
<accession>A0A8J7UVH9</accession>
<dbReference type="PANTHER" id="PTHR42776:SF27">
    <property type="entry name" value="DIPEPTIDYL PEPTIDASE FAMILY MEMBER 6"/>
    <property type="match status" value="1"/>
</dbReference>
<feature type="chain" id="PRO_5035175030" evidence="2">
    <location>
        <begin position="34"/>
        <end position="687"/>
    </location>
</feature>
<gene>
    <name evidence="4" type="ORF">NATSA_07845</name>
</gene>
<reference evidence="4" key="1">
    <citation type="submission" date="2021-02" db="EMBL/GenBank/DDBJ databases">
        <title>Natronogracilivirga saccharolytica gen. nov. sp. nov. a new anaerobic, haloalkiliphilic carbohydrate-fermenting bacterium from soda lake and proposing of Cyclonatronumiaceae fam. nov. in the phylum Balneolaeota.</title>
        <authorList>
            <person name="Zhilina T.N."/>
            <person name="Sorokin D.Y."/>
            <person name="Zavarzina D.G."/>
            <person name="Toshchakov S.V."/>
            <person name="Kublanov I.V."/>
        </authorList>
    </citation>
    <scope>NUCLEOTIDE SEQUENCE</scope>
    <source>
        <strain evidence="4">Z-1702</strain>
    </source>
</reference>
<dbReference type="Gene3D" id="2.120.10.30">
    <property type="entry name" value="TolB, C-terminal domain"/>
    <property type="match status" value="1"/>
</dbReference>
<feature type="domain" description="Peptidase S9 prolyl oligopeptidase catalytic" evidence="3">
    <location>
        <begin position="459"/>
        <end position="662"/>
    </location>
</feature>
<evidence type="ECO:0000259" key="3">
    <source>
        <dbReference type="Pfam" id="PF00326"/>
    </source>
</evidence>
<evidence type="ECO:0000313" key="4">
    <source>
        <dbReference type="EMBL" id="MBP3192572.1"/>
    </source>
</evidence>
<dbReference type="SUPFAM" id="SSF82171">
    <property type="entry name" value="DPP6 N-terminal domain-like"/>
    <property type="match status" value="1"/>
</dbReference>